<dbReference type="NCBIfam" id="NF006671">
    <property type="entry name" value="PRK09219.1"/>
    <property type="match status" value="1"/>
</dbReference>
<comment type="pathway">
    <text evidence="5">Purine metabolism; XMP biosynthesis via salvage pathway; XMP from xanthine: step 1/1.</text>
</comment>
<comment type="function">
    <text evidence="5">Converts the preformed base xanthine, a product of nucleic acid breakdown, to xanthosine 5'-monophosphate (XMP), so it can be reused for RNA or DNA synthesis.</text>
</comment>
<feature type="binding site" evidence="5">
    <location>
        <begin position="128"/>
        <end position="132"/>
    </location>
    <ligand>
        <name>5-phospho-alpha-D-ribose 1-diphosphate</name>
        <dbReference type="ChEBI" id="CHEBI:58017"/>
    </ligand>
</feature>
<evidence type="ECO:0000256" key="5">
    <source>
        <dbReference type="HAMAP-Rule" id="MF_01184"/>
    </source>
</evidence>
<evidence type="ECO:0000256" key="1">
    <source>
        <dbReference type="ARBA" id="ARBA00022490"/>
    </source>
</evidence>
<feature type="binding site" evidence="5">
    <location>
        <position position="27"/>
    </location>
    <ligand>
        <name>xanthine</name>
        <dbReference type="ChEBI" id="CHEBI:17712"/>
    </ligand>
</feature>
<evidence type="ECO:0000256" key="4">
    <source>
        <dbReference type="ARBA" id="ARBA00022726"/>
    </source>
</evidence>
<organism evidence="8 9">
    <name type="scientific">Teretinema zuelzerae</name>
    <dbReference type="NCBI Taxonomy" id="156"/>
    <lineage>
        <taxon>Bacteria</taxon>
        <taxon>Pseudomonadati</taxon>
        <taxon>Spirochaetota</taxon>
        <taxon>Spirochaetia</taxon>
        <taxon>Spirochaetales</taxon>
        <taxon>Treponemataceae</taxon>
        <taxon>Teretinema</taxon>
    </lineage>
</organism>
<comment type="similarity">
    <text evidence="5">Belongs to the purine/pyrimidine phosphoribosyltransferase family. Xpt subfamily.</text>
</comment>
<feature type="binding site" evidence="5">
    <location>
        <position position="156"/>
    </location>
    <ligand>
        <name>xanthine</name>
        <dbReference type="ChEBI" id="CHEBI:17712"/>
    </ligand>
</feature>
<evidence type="ECO:0000256" key="3">
    <source>
        <dbReference type="ARBA" id="ARBA00022679"/>
    </source>
</evidence>
<evidence type="ECO:0000313" key="8">
    <source>
        <dbReference type="EMBL" id="MCD1654249.1"/>
    </source>
</evidence>
<sequence length="191" mass="20391">MELLKERIRAEGSVLPGNILKVGSFLNQQMDIALYNEMGKEFARRFSGTKISRIVTIEASGIGLACITAQYFNVPVVFAKKHRSANVSGDLLSATITSYTHQTEYTVILPKAYVRPGDSVLVIDDFLANGCALEGLVSMIVSGGATVAGAGIAIEKGFQGGGDRLRARGVRVESLAIVEALEGPEGIVFRK</sequence>
<evidence type="ECO:0000259" key="7">
    <source>
        <dbReference type="Pfam" id="PF00156"/>
    </source>
</evidence>
<evidence type="ECO:0000313" key="9">
    <source>
        <dbReference type="Proteomes" id="UP001198163"/>
    </source>
</evidence>
<evidence type="ECO:0000256" key="6">
    <source>
        <dbReference type="NCBIfam" id="TIGR01744"/>
    </source>
</evidence>
<keyword evidence="2 5" id="KW-0328">Glycosyltransferase</keyword>
<dbReference type="GO" id="GO:0006166">
    <property type="term" value="P:purine ribonucleoside salvage"/>
    <property type="evidence" value="ECO:0007669"/>
    <property type="project" value="UniProtKB-KW"/>
</dbReference>
<dbReference type="GO" id="GO:0005737">
    <property type="term" value="C:cytoplasm"/>
    <property type="evidence" value="ECO:0007669"/>
    <property type="project" value="UniProtKB-SubCell"/>
</dbReference>
<feature type="domain" description="Phosphoribosyltransferase" evidence="7">
    <location>
        <begin position="48"/>
        <end position="157"/>
    </location>
</feature>
<dbReference type="InterPro" id="IPR000836">
    <property type="entry name" value="PRTase_dom"/>
</dbReference>
<gene>
    <name evidence="5" type="primary">xpt</name>
    <name evidence="8" type="ORF">K7J14_05975</name>
</gene>
<keyword evidence="4 5" id="KW-0660">Purine salvage</keyword>
<proteinExistence type="inferred from homology"/>
<name>A0AAE3EGH6_9SPIR</name>
<dbReference type="InterPro" id="IPR010079">
    <property type="entry name" value="Xanthine_PRibTrfase"/>
</dbReference>
<dbReference type="GO" id="GO:0000310">
    <property type="term" value="F:xanthine phosphoribosyltransferase activity"/>
    <property type="evidence" value="ECO:0007669"/>
    <property type="project" value="UniProtKB-UniRule"/>
</dbReference>
<dbReference type="PANTHER" id="PTHR43864:SF1">
    <property type="entry name" value="XANTHINE PHOSPHORIBOSYLTRANSFERASE"/>
    <property type="match status" value="1"/>
</dbReference>
<dbReference type="NCBIfam" id="TIGR01744">
    <property type="entry name" value="XPRTase"/>
    <property type="match status" value="1"/>
</dbReference>
<feature type="binding site" evidence="5">
    <location>
        <position position="20"/>
    </location>
    <ligand>
        <name>xanthine</name>
        <dbReference type="ChEBI" id="CHEBI:17712"/>
    </ligand>
</feature>
<dbReference type="HAMAP" id="MF_01184">
    <property type="entry name" value="XPRTase"/>
    <property type="match status" value="1"/>
</dbReference>
<dbReference type="InterPro" id="IPR029057">
    <property type="entry name" value="PRTase-like"/>
</dbReference>
<reference evidence="8" key="1">
    <citation type="submission" date="2021-08" db="EMBL/GenBank/DDBJ databases">
        <title>Comparative analyses of Brucepasteria parasyntrophica and Teretinema zuelzerae.</title>
        <authorList>
            <person name="Song Y."/>
            <person name="Brune A."/>
        </authorList>
    </citation>
    <scope>NUCLEOTIDE SEQUENCE</scope>
    <source>
        <strain evidence="8">DSM 1903</strain>
    </source>
</reference>
<dbReference type="CDD" id="cd06223">
    <property type="entry name" value="PRTases_typeI"/>
    <property type="match status" value="1"/>
</dbReference>
<dbReference type="Proteomes" id="UP001198163">
    <property type="component" value="Unassembled WGS sequence"/>
</dbReference>
<dbReference type="InterPro" id="IPR050118">
    <property type="entry name" value="Pur/Pyrimidine_PRTase"/>
</dbReference>
<dbReference type="PANTHER" id="PTHR43864">
    <property type="entry name" value="HYPOXANTHINE/GUANINE PHOSPHORIBOSYLTRANSFERASE"/>
    <property type="match status" value="1"/>
</dbReference>
<dbReference type="GO" id="GO:0046110">
    <property type="term" value="P:xanthine metabolic process"/>
    <property type="evidence" value="ECO:0007669"/>
    <property type="project" value="UniProtKB-UniRule"/>
</dbReference>
<protein>
    <recommendedName>
        <fullName evidence="5 6">Xanthine phosphoribosyltransferase</fullName>
        <shortName evidence="5">XPRTase</shortName>
        <ecNumber evidence="5 6">2.4.2.22</ecNumber>
    </recommendedName>
</protein>
<dbReference type="AlphaFoldDB" id="A0AAE3EGH6"/>
<dbReference type="SUPFAM" id="SSF53271">
    <property type="entry name" value="PRTase-like"/>
    <property type="match status" value="1"/>
</dbReference>
<comment type="subcellular location">
    <subcellularLocation>
        <location evidence="5">Cytoplasm</location>
    </subcellularLocation>
</comment>
<dbReference type="EMBL" id="JAINWA010000001">
    <property type="protein sequence ID" value="MCD1654249.1"/>
    <property type="molecule type" value="Genomic_DNA"/>
</dbReference>
<dbReference type="Gene3D" id="3.40.50.2020">
    <property type="match status" value="1"/>
</dbReference>
<comment type="caution">
    <text evidence="8">The sequence shown here is derived from an EMBL/GenBank/DDBJ whole genome shotgun (WGS) entry which is preliminary data.</text>
</comment>
<comment type="subunit">
    <text evidence="5">Homodimer.</text>
</comment>
<dbReference type="RefSeq" id="WP_230754293.1">
    <property type="nucleotide sequence ID" value="NZ_JAINWA010000001.1"/>
</dbReference>
<dbReference type="GO" id="GO:0032265">
    <property type="term" value="P:XMP salvage"/>
    <property type="evidence" value="ECO:0007669"/>
    <property type="project" value="UniProtKB-UniRule"/>
</dbReference>
<dbReference type="Pfam" id="PF00156">
    <property type="entry name" value="Pribosyltran"/>
    <property type="match status" value="1"/>
</dbReference>
<evidence type="ECO:0000256" key="2">
    <source>
        <dbReference type="ARBA" id="ARBA00022676"/>
    </source>
</evidence>
<accession>A0AAE3EGH6</accession>
<dbReference type="EC" id="2.4.2.22" evidence="5 6"/>
<keyword evidence="9" id="KW-1185">Reference proteome</keyword>
<comment type="catalytic activity">
    <reaction evidence="5">
        <text>XMP + diphosphate = xanthine + 5-phospho-alpha-D-ribose 1-diphosphate</text>
        <dbReference type="Rhea" id="RHEA:10800"/>
        <dbReference type="ChEBI" id="CHEBI:17712"/>
        <dbReference type="ChEBI" id="CHEBI:33019"/>
        <dbReference type="ChEBI" id="CHEBI:57464"/>
        <dbReference type="ChEBI" id="CHEBI:58017"/>
        <dbReference type="EC" id="2.4.2.22"/>
    </reaction>
</comment>
<keyword evidence="1 5" id="KW-0963">Cytoplasm</keyword>
<keyword evidence="3 5" id="KW-0808">Transferase</keyword>